<dbReference type="RefSeq" id="WP_350260815.1">
    <property type="nucleotide sequence ID" value="NZ_CP158292.1"/>
</dbReference>
<evidence type="ECO:0000313" key="1">
    <source>
        <dbReference type="EMBL" id="XBV43281.1"/>
    </source>
</evidence>
<dbReference type="EMBL" id="CP158292">
    <property type="protein sequence ID" value="XBV43281.1"/>
    <property type="molecule type" value="Genomic_DNA"/>
</dbReference>
<reference evidence="1" key="1">
    <citation type="submission" date="2024-06" db="EMBL/GenBank/DDBJ databases">
        <title>Multiomics insights into the TNT degradation mechanism by Pantoea sp. BJ2 isolated from an ammunition destruction site.</title>
        <authorList>
            <person name="Luo J."/>
        </authorList>
    </citation>
    <scope>NUCLEOTIDE SEQUENCE</scope>
    <source>
        <strain evidence="1">BJ2</strain>
    </source>
</reference>
<proteinExistence type="predicted"/>
<protein>
    <submittedName>
        <fullName evidence="1">Uncharacterized protein</fullName>
    </submittedName>
</protein>
<gene>
    <name evidence="1" type="ORF">AAF463_11700</name>
</gene>
<sequence>MLILPAFNSAAEESTFKVAWTDSNGNNVVNLNVRNGPKGEDIGSIYLSGEGIINDVQSWKARDAVEACQLDYDITIYPETFEFIDLP</sequence>
<accession>A0AAU7TRG5</accession>
<organism evidence="1">
    <name type="scientific">Pantoea sp. BJ2</name>
    <dbReference type="NCBI Taxonomy" id="3141322"/>
    <lineage>
        <taxon>Bacteria</taxon>
        <taxon>Pseudomonadati</taxon>
        <taxon>Pseudomonadota</taxon>
        <taxon>Gammaproteobacteria</taxon>
        <taxon>Enterobacterales</taxon>
        <taxon>Erwiniaceae</taxon>
        <taxon>Pantoea</taxon>
    </lineage>
</organism>
<dbReference type="AlphaFoldDB" id="A0AAU7TRG5"/>
<name>A0AAU7TRG5_9GAMM</name>